<dbReference type="SUPFAM" id="SSF143120">
    <property type="entry name" value="YefM-like"/>
    <property type="match status" value="1"/>
</dbReference>
<sequence length="83" mass="9487">MMQVSSTEFKNNVGKFLKLSEKEDILILKNGKPVAKLTAVSKNEKEIAYDRLLEMIKKSKPVTEEIDLKAAREERLNKYDSAT</sequence>
<dbReference type="RefSeq" id="WP_011025420.1">
    <property type="nucleotide sequence ID" value="NZ_DOLB01000140.1"/>
</dbReference>
<evidence type="ECO:0000313" key="3">
    <source>
        <dbReference type="EMBL" id="HBT50018.1"/>
    </source>
</evidence>
<proteinExistence type="inferred from homology"/>
<dbReference type="InterPro" id="IPR006442">
    <property type="entry name" value="Antitoxin_Phd/YefM"/>
</dbReference>
<dbReference type="Proteomes" id="UP000264445">
    <property type="component" value="Unassembled WGS sequence"/>
</dbReference>
<evidence type="ECO:0000256" key="1">
    <source>
        <dbReference type="ARBA" id="ARBA00009981"/>
    </source>
</evidence>
<dbReference type="OMA" id="MIISATE"/>
<evidence type="ECO:0000313" key="4">
    <source>
        <dbReference type="Proteomes" id="UP000264445"/>
    </source>
</evidence>
<organism evidence="3 4">
    <name type="scientific">Caldanaerobacter subterraneus</name>
    <dbReference type="NCBI Taxonomy" id="911092"/>
    <lineage>
        <taxon>Bacteria</taxon>
        <taxon>Bacillati</taxon>
        <taxon>Bacillota</taxon>
        <taxon>Clostridia</taxon>
        <taxon>Thermoanaerobacterales</taxon>
        <taxon>Thermoanaerobacteraceae</taxon>
        <taxon>Caldanaerobacter</taxon>
    </lineage>
</organism>
<comment type="caution">
    <text evidence="3">The sequence shown here is derived from an EMBL/GenBank/DDBJ whole genome shotgun (WGS) entry which is preliminary data.</text>
</comment>
<comment type="function">
    <text evidence="2">Antitoxin component of a type II toxin-antitoxin (TA) system.</text>
</comment>
<accession>A0A357VP03</accession>
<evidence type="ECO:0000256" key="2">
    <source>
        <dbReference type="RuleBase" id="RU362080"/>
    </source>
</evidence>
<comment type="similarity">
    <text evidence="1 2">Belongs to the phD/YefM antitoxin family.</text>
</comment>
<gene>
    <name evidence="3" type="ORF">DEA61_09495</name>
</gene>
<dbReference type="AlphaFoldDB" id="A0A357VP03"/>
<reference evidence="3 4" key="1">
    <citation type="journal article" date="2018" name="Nat. Biotechnol.">
        <title>A standardized bacterial taxonomy based on genome phylogeny substantially revises the tree of life.</title>
        <authorList>
            <person name="Parks D.H."/>
            <person name="Chuvochina M."/>
            <person name="Waite D.W."/>
            <person name="Rinke C."/>
            <person name="Skarshewski A."/>
            <person name="Chaumeil P.A."/>
            <person name="Hugenholtz P."/>
        </authorList>
    </citation>
    <scope>NUCLEOTIDE SEQUENCE [LARGE SCALE GENOMIC DNA]</scope>
    <source>
        <strain evidence="3">UBA12544</strain>
    </source>
</reference>
<dbReference type="NCBIfam" id="TIGR01552">
    <property type="entry name" value="phd_fam"/>
    <property type="match status" value="1"/>
</dbReference>
<name>A0A357VP03_9THEO</name>
<dbReference type="InterPro" id="IPR036165">
    <property type="entry name" value="YefM-like_sf"/>
</dbReference>
<dbReference type="Pfam" id="PF02604">
    <property type="entry name" value="PhdYeFM_antitox"/>
    <property type="match status" value="1"/>
</dbReference>
<protein>
    <recommendedName>
        <fullName evidence="2">Antitoxin</fullName>
    </recommendedName>
</protein>
<dbReference type="EMBL" id="DOLB01000140">
    <property type="protein sequence ID" value="HBT50018.1"/>
    <property type="molecule type" value="Genomic_DNA"/>
</dbReference>